<feature type="binding site" evidence="2">
    <location>
        <position position="25"/>
    </location>
    <ligand>
        <name>Mg(2+)</name>
        <dbReference type="ChEBI" id="CHEBI:18420"/>
        <label>3</label>
    </ligand>
</feature>
<name>A0A9D7SDY3_9BACT</name>
<feature type="binding site" evidence="2">
    <location>
        <position position="213"/>
    </location>
    <ligand>
        <name>ATP</name>
        <dbReference type="ChEBI" id="CHEBI:30616"/>
    </ligand>
</feature>
<feature type="binding site" evidence="2">
    <location>
        <position position="214"/>
    </location>
    <ligand>
        <name>Mg(2+)</name>
        <dbReference type="ChEBI" id="CHEBI:18420"/>
        <label>5</label>
    </ligand>
</feature>
<feature type="binding site" evidence="2">
    <location>
        <position position="299"/>
    </location>
    <ligand>
        <name>substrate</name>
    </ligand>
</feature>
<dbReference type="InterPro" id="IPR036921">
    <property type="entry name" value="PurM-like_N_sf"/>
</dbReference>
<comment type="catalytic activity">
    <reaction evidence="2">
        <text>thiamine phosphate + ATP = thiamine diphosphate + ADP</text>
        <dbReference type="Rhea" id="RHEA:15913"/>
        <dbReference type="ChEBI" id="CHEBI:30616"/>
        <dbReference type="ChEBI" id="CHEBI:37575"/>
        <dbReference type="ChEBI" id="CHEBI:58937"/>
        <dbReference type="ChEBI" id="CHEBI:456216"/>
        <dbReference type="EC" id="2.7.4.16"/>
    </reaction>
</comment>
<dbReference type="EC" id="2.7.4.16" evidence="2"/>
<dbReference type="PANTHER" id="PTHR30270">
    <property type="entry name" value="THIAMINE-MONOPHOSPHATE KINASE"/>
    <property type="match status" value="1"/>
</dbReference>
<keyword evidence="2" id="KW-0067">ATP-binding</keyword>
<dbReference type="EMBL" id="JADKIO010000005">
    <property type="protein sequence ID" value="MBK9795834.1"/>
    <property type="molecule type" value="Genomic_DNA"/>
</dbReference>
<dbReference type="AlphaFoldDB" id="A0A9D7SDY3"/>
<dbReference type="SUPFAM" id="SSF55326">
    <property type="entry name" value="PurM N-terminal domain-like"/>
    <property type="match status" value="1"/>
</dbReference>
<feature type="domain" description="PurM-like N-terminal" evidence="3">
    <location>
        <begin position="24"/>
        <end position="137"/>
    </location>
</feature>
<feature type="binding site" evidence="2">
    <location>
        <position position="25"/>
    </location>
    <ligand>
        <name>Mg(2+)</name>
        <dbReference type="ChEBI" id="CHEBI:18420"/>
        <label>4</label>
    </ligand>
</feature>
<feature type="binding site" evidence="2">
    <location>
        <position position="41"/>
    </location>
    <ligand>
        <name>Mg(2+)</name>
        <dbReference type="ChEBI" id="CHEBI:18420"/>
        <label>4</label>
    </ligand>
</feature>
<organism evidence="4 5">
    <name type="scientific">Candidatus Geothrix skivensis</name>
    <dbReference type="NCBI Taxonomy" id="2954439"/>
    <lineage>
        <taxon>Bacteria</taxon>
        <taxon>Pseudomonadati</taxon>
        <taxon>Acidobacteriota</taxon>
        <taxon>Holophagae</taxon>
        <taxon>Holophagales</taxon>
        <taxon>Holophagaceae</taxon>
        <taxon>Geothrix</taxon>
    </lineage>
</organism>
<dbReference type="GO" id="GO:0009030">
    <property type="term" value="F:thiamine-phosphate kinase activity"/>
    <property type="evidence" value="ECO:0007669"/>
    <property type="project" value="UniProtKB-UniRule"/>
</dbReference>
<keyword evidence="2" id="KW-0479">Metal-binding</keyword>
<dbReference type="Proteomes" id="UP000886657">
    <property type="component" value="Unassembled WGS sequence"/>
</dbReference>
<feature type="binding site" evidence="2">
    <location>
        <position position="144"/>
    </location>
    <ligand>
        <name>ATP</name>
        <dbReference type="ChEBI" id="CHEBI:30616"/>
    </ligand>
</feature>
<feature type="binding site" evidence="2">
    <location>
        <position position="246"/>
    </location>
    <ligand>
        <name>substrate</name>
    </ligand>
</feature>
<comment type="function">
    <text evidence="2">Catalyzes the ATP-dependent phosphorylation of thiamine-monophosphate (TMP) to form thiamine-pyrophosphate (TPP), the active form of vitamin B1.</text>
</comment>
<dbReference type="GO" id="GO:0009229">
    <property type="term" value="P:thiamine diphosphate biosynthetic process"/>
    <property type="evidence" value="ECO:0007669"/>
    <property type="project" value="UniProtKB-UniRule"/>
</dbReference>
<dbReference type="SUPFAM" id="SSF56042">
    <property type="entry name" value="PurM C-terminal domain-like"/>
    <property type="match status" value="1"/>
</dbReference>
<evidence type="ECO:0000256" key="2">
    <source>
        <dbReference type="HAMAP-Rule" id="MF_02128"/>
    </source>
</evidence>
<sequence length="305" mass="32340">MHLKESGILARIRELLPGGSGLVDDCGALPPTPSGQHLLVTTDLMESGQHFHLDWHPPDLLARKLLTVNLSDLDASGARPIGFTLTLALGPEITTPWLETFLGGLAAGAREASVQVIGGDTVGRPGGLGLGLTAFGFASRWLRRDGLQPGDRIYLDQRPGASLRGLRKLQAGQRWDPHQPDPDLAAHLDPRPNLGLGLNLASIPEVHACLDLSDGLSRDLRNLAQASGVSILLEGDWDEATLRGGEDYARCFGSSLPLGKLEAALGLPLLPVGRAMEQGASPLLVYDGTGTRALPDLGFDHFAHD</sequence>
<evidence type="ECO:0000313" key="5">
    <source>
        <dbReference type="Proteomes" id="UP000886657"/>
    </source>
</evidence>
<evidence type="ECO:0000313" key="4">
    <source>
        <dbReference type="EMBL" id="MBK9795834.1"/>
    </source>
</evidence>
<dbReference type="GO" id="GO:0005524">
    <property type="term" value="F:ATP binding"/>
    <property type="evidence" value="ECO:0007669"/>
    <property type="project" value="UniProtKB-UniRule"/>
</dbReference>
<dbReference type="InterPro" id="IPR036676">
    <property type="entry name" value="PurM-like_C_sf"/>
</dbReference>
<feature type="binding site" evidence="2">
    <location>
        <position position="211"/>
    </location>
    <ligand>
        <name>Mg(2+)</name>
        <dbReference type="ChEBI" id="CHEBI:18420"/>
        <label>3</label>
    </ligand>
</feature>
<dbReference type="PANTHER" id="PTHR30270:SF0">
    <property type="entry name" value="THIAMINE-MONOPHOSPHATE KINASE"/>
    <property type="match status" value="1"/>
</dbReference>
<keyword evidence="2" id="KW-0460">Magnesium</keyword>
<dbReference type="InterPro" id="IPR016188">
    <property type="entry name" value="PurM-like_N"/>
</dbReference>
<comment type="caution">
    <text evidence="2">Lacks conserved residue(s) required for the propagation of feature annotation.</text>
</comment>
<feature type="binding site" evidence="2">
    <location>
        <position position="43"/>
    </location>
    <ligand>
        <name>Mg(2+)</name>
        <dbReference type="ChEBI" id="CHEBI:18420"/>
        <label>1</label>
    </ligand>
</feature>
<dbReference type="InterPro" id="IPR006283">
    <property type="entry name" value="ThiL-like"/>
</dbReference>
<dbReference type="CDD" id="cd02194">
    <property type="entry name" value="ThiL"/>
    <property type="match status" value="1"/>
</dbReference>
<feature type="binding site" evidence="2">
    <location>
        <position position="43"/>
    </location>
    <ligand>
        <name>Mg(2+)</name>
        <dbReference type="ChEBI" id="CHEBI:18420"/>
        <label>2</label>
    </ligand>
</feature>
<reference evidence="4" key="1">
    <citation type="submission" date="2020-10" db="EMBL/GenBank/DDBJ databases">
        <title>Connecting structure to function with the recovery of over 1000 high-quality activated sludge metagenome-assembled genomes encoding full-length rRNA genes using long-read sequencing.</title>
        <authorList>
            <person name="Singleton C.M."/>
            <person name="Petriglieri F."/>
            <person name="Kristensen J.M."/>
            <person name="Kirkegaard R.H."/>
            <person name="Michaelsen T.Y."/>
            <person name="Andersen M.H."/>
            <person name="Karst S.M."/>
            <person name="Dueholm M.S."/>
            <person name="Nielsen P.H."/>
            <person name="Albertsen M."/>
        </authorList>
    </citation>
    <scope>NUCLEOTIDE SEQUENCE</scope>
    <source>
        <strain evidence="4">Skiv_18-Q3-R9-52_MAXAC.067</strain>
    </source>
</reference>
<dbReference type="Pfam" id="PF00586">
    <property type="entry name" value="AIRS"/>
    <property type="match status" value="1"/>
</dbReference>
<comment type="miscellaneous">
    <text evidence="2">Reaction mechanism of ThiL seems to utilize a direct, inline transfer of the gamma-phosphate of ATP to TMP rather than a phosphorylated enzyme intermediate.</text>
</comment>
<dbReference type="Gene3D" id="3.90.650.10">
    <property type="entry name" value="PurM-like C-terminal domain"/>
    <property type="match status" value="1"/>
</dbReference>
<comment type="pathway">
    <text evidence="2">Cofactor biosynthesis; thiamine diphosphate biosynthesis; thiamine diphosphate from thiamine phosphate: step 1/1.</text>
</comment>
<dbReference type="GO" id="GO:0009228">
    <property type="term" value="P:thiamine biosynthetic process"/>
    <property type="evidence" value="ECO:0007669"/>
    <property type="project" value="UniProtKB-KW"/>
</dbReference>
<feature type="binding site" evidence="2">
    <location>
        <begin position="119"/>
        <end position="120"/>
    </location>
    <ligand>
        <name>ATP</name>
        <dbReference type="ChEBI" id="CHEBI:30616"/>
    </ligand>
</feature>
<comment type="similarity">
    <text evidence="2">Belongs to the thiamine-monophosphate kinase family.</text>
</comment>
<dbReference type="HAMAP" id="MF_02128">
    <property type="entry name" value="TMP_kinase"/>
    <property type="match status" value="1"/>
</dbReference>
<comment type="caution">
    <text evidence="4">The sequence shown here is derived from an EMBL/GenBank/DDBJ whole genome shotgun (WGS) entry which is preliminary data.</text>
</comment>
<proteinExistence type="inferred from homology"/>
<evidence type="ECO:0000256" key="1">
    <source>
        <dbReference type="ARBA" id="ARBA00022977"/>
    </source>
</evidence>
<dbReference type="Gene3D" id="3.30.1330.10">
    <property type="entry name" value="PurM-like, N-terminal domain"/>
    <property type="match status" value="1"/>
</dbReference>
<keyword evidence="1 2" id="KW-0784">Thiamine biosynthesis</keyword>
<feature type="binding site" evidence="2">
    <location>
        <position position="120"/>
    </location>
    <ligand>
        <name>Mg(2+)</name>
        <dbReference type="ChEBI" id="CHEBI:18420"/>
        <label>1</label>
    </ligand>
</feature>
<protein>
    <recommendedName>
        <fullName evidence="2">Thiamine-monophosphate kinase</fullName>
        <shortName evidence="2">TMP kinase</shortName>
        <shortName evidence="2">Thiamine-phosphate kinase</shortName>
        <ecNumber evidence="2">2.7.4.16</ecNumber>
    </recommendedName>
</protein>
<keyword evidence="2" id="KW-0547">Nucleotide-binding</keyword>
<keyword evidence="2" id="KW-0808">Transferase</keyword>
<feature type="binding site" evidence="2">
    <location>
        <position position="42"/>
    </location>
    <ligand>
        <name>Mg(2+)</name>
        <dbReference type="ChEBI" id="CHEBI:18420"/>
        <label>1</label>
    </ligand>
</feature>
<accession>A0A9D7SDY3</accession>
<dbReference type="GO" id="GO:0000287">
    <property type="term" value="F:magnesium ion binding"/>
    <property type="evidence" value="ECO:0007669"/>
    <property type="project" value="UniProtKB-UniRule"/>
</dbReference>
<keyword evidence="2 4" id="KW-0418">Kinase</keyword>
<evidence type="ECO:0000259" key="3">
    <source>
        <dbReference type="Pfam" id="PF00586"/>
    </source>
</evidence>
<feature type="binding site" evidence="2">
    <location>
        <position position="50"/>
    </location>
    <ligand>
        <name>substrate</name>
    </ligand>
</feature>
<feature type="binding site" evidence="2">
    <location>
        <position position="72"/>
    </location>
    <ligand>
        <name>Mg(2+)</name>
        <dbReference type="ChEBI" id="CHEBI:18420"/>
        <label>2</label>
    </ligand>
</feature>
<feature type="binding site" evidence="2">
    <location>
        <position position="72"/>
    </location>
    <ligand>
        <name>Mg(2+)</name>
        <dbReference type="ChEBI" id="CHEBI:18420"/>
        <label>4</label>
    </ligand>
</feature>
<feature type="binding site" evidence="2">
    <location>
        <position position="72"/>
    </location>
    <ligand>
        <name>Mg(2+)</name>
        <dbReference type="ChEBI" id="CHEBI:18420"/>
        <label>3</label>
    </ligand>
</feature>
<gene>
    <name evidence="2" type="primary">thiL</name>
    <name evidence="4" type="ORF">IPP58_04960</name>
</gene>
<dbReference type="PIRSF" id="PIRSF005303">
    <property type="entry name" value="Thiam_monoph_kin"/>
    <property type="match status" value="1"/>
</dbReference>